<dbReference type="PROSITE" id="PS51038">
    <property type="entry name" value="BAH"/>
    <property type="match status" value="1"/>
</dbReference>
<dbReference type="EMBL" id="VIEB01000392">
    <property type="protein sequence ID" value="TQD92507.1"/>
    <property type="molecule type" value="Genomic_DNA"/>
</dbReference>
<gene>
    <name evidence="3" type="ORF">C1H46_021921</name>
</gene>
<dbReference type="AlphaFoldDB" id="A0A540M178"/>
<evidence type="ECO:0000313" key="3">
    <source>
        <dbReference type="EMBL" id="TQD92507.1"/>
    </source>
</evidence>
<dbReference type="InterPro" id="IPR043151">
    <property type="entry name" value="BAH_sf"/>
</dbReference>
<name>A0A540M178_MALBA</name>
<accession>A0A540M178</accession>
<comment type="caution">
    <text evidence="3">The sequence shown here is derived from an EMBL/GenBank/DDBJ whole genome shotgun (WGS) entry which is preliminary data.</text>
</comment>
<keyword evidence="4" id="KW-1185">Reference proteome</keyword>
<feature type="domain" description="BAH" evidence="2">
    <location>
        <begin position="38"/>
        <end position="163"/>
    </location>
</feature>
<evidence type="ECO:0000313" key="4">
    <source>
        <dbReference type="Proteomes" id="UP000315295"/>
    </source>
</evidence>
<dbReference type="Pfam" id="PF01426">
    <property type="entry name" value="BAH"/>
    <property type="match status" value="1"/>
</dbReference>
<dbReference type="SMART" id="SM00439">
    <property type="entry name" value="BAH"/>
    <property type="match status" value="1"/>
</dbReference>
<feature type="compositionally biased region" description="Basic and acidic residues" evidence="1">
    <location>
        <begin position="520"/>
        <end position="529"/>
    </location>
</feature>
<dbReference type="GO" id="GO:0003682">
    <property type="term" value="F:chromatin binding"/>
    <property type="evidence" value="ECO:0007669"/>
    <property type="project" value="InterPro"/>
</dbReference>
<dbReference type="Proteomes" id="UP000315295">
    <property type="component" value="Unassembled WGS sequence"/>
</dbReference>
<dbReference type="Gene3D" id="2.30.30.490">
    <property type="match status" value="1"/>
</dbReference>
<proteinExistence type="predicted"/>
<dbReference type="PANTHER" id="PTHR47073">
    <property type="entry name" value="PROTEIN ANTI-SILENCING 1"/>
    <property type="match status" value="1"/>
</dbReference>
<dbReference type="InterPro" id="IPR001025">
    <property type="entry name" value="BAH_dom"/>
</dbReference>
<dbReference type="PANTHER" id="PTHR47073:SF2">
    <property type="entry name" value="PROTEIN ANTI-SILENCING 1"/>
    <property type="match status" value="1"/>
</dbReference>
<reference evidence="3 4" key="1">
    <citation type="journal article" date="2019" name="G3 (Bethesda)">
        <title>Sequencing of a Wild Apple (Malus baccata) Genome Unravels the Differences Between Cultivated and Wild Apple Species Regarding Disease Resistance and Cold Tolerance.</title>
        <authorList>
            <person name="Chen X."/>
        </authorList>
    </citation>
    <scope>NUCLEOTIDE SEQUENCE [LARGE SCALE GENOMIC DNA]</scope>
    <source>
        <strain evidence="4">cv. Shandingzi</strain>
        <tissue evidence="3">Leaves</tissue>
    </source>
</reference>
<feature type="region of interest" description="Disordered" evidence="1">
    <location>
        <begin position="383"/>
        <end position="410"/>
    </location>
</feature>
<organism evidence="3 4">
    <name type="scientific">Malus baccata</name>
    <name type="common">Siberian crab apple</name>
    <name type="synonym">Pyrus baccata</name>
    <dbReference type="NCBI Taxonomy" id="106549"/>
    <lineage>
        <taxon>Eukaryota</taxon>
        <taxon>Viridiplantae</taxon>
        <taxon>Streptophyta</taxon>
        <taxon>Embryophyta</taxon>
        <taxon>Tracheophyta</taxon>
        <taxon>Spermatophyta</taxon>
        <taxon>Magnoliopsida</taxon>
        <taxon>eudicotyledons</taxon>
        <taxon>Gunneridae</taxon>
        <taxon>Pentapetalae</taxon>
        <taxon>rosids</taxon>
        <taxon>fabids</taxon>
        <taxon>Rosales</taxon>
        <taxon>Rosaceae</taxon>
        <taxon>Amygdaloideae</taxon>
        <taxon>Maleae</taxon>
        <taxon>Malus</taxon>
    </lineage>
</organism>
<feature type="region of interest" description="Disordered" evidence="1">
    <location>
        <begin position="502"/>
        <end position="529"/>
    </location>
</feature>
<protein>
    <recommendedName>
        <fullName evidence="2">BAH domain-containing protein</fullName>
    </recommendedName>
</protein>
<dbReference type="FunFam" id="2.30.30.490:FF:000017">
    <property type="entry name" value="Bromo-adjacent homology (BAH) domain-containing protein"/>
    <property type="match status" value="1"/>
</dbReference>
<dbReference type="STRING" id="106549.A0A540M178"/>
<evidence type="ECO:0000259" key="2">
    <source>
        <dbReference type="PROSITE" id="PS51038"/>
    </source>
</evidence>
<feature type="compositionally biased region" description="Basic and acidic residues" evidence="1">
    <location>
        <begin position="385"/>
        <end position="410"/>
    </location>
</feature>
<dbReference type="GO" id="GO:0003723">
    <property type="term" value="F:RNA binding"/>
    <property type="evidence" value="ECO:0007669"/>
    <property type="project" value="TreeGrafter"/>
</dbReference>
<sequence>MEQDTRTEKLEFTWGKKKGKGGKNKDVQFYESFTFDGEEYTLYDCVYLYKEDEPEPEIGKLIKIWETGEKARKVKVLWFFRPCEISNFLGCEEVLENELFLASGDGVGLTNLNPLEAIAGKCNVLCISKDKENPQPSDEELQMAEFVFRRTFDVGLQKITDKIEGAIAGIDVKFMFNRKDIQKPGGVLKVDLGKNEVCGNSIASNETVVLSNKNSFKENLTLETNGNIVDSSTLEKGDLVKHKPSLVEKPAYGVGLNSNEKDKMNEKQEHVSNPKVLLSSEVKSDEGEVKCGKVHAQQVEVEEKVMFTKDNVDSDNRPTKKAKLDNGKGSEQILAEVERKKKCTNVCDSKAKNDTSIEVVNDKKNSSDLSCMNVTKVVSPNVPVEVDHGQSKKPKLESSIEVPNDKSKSSDLKHVNATKVLSSSTSALDDKSKLKRAKDSLGTNNALLKKMKLDDKAMTISEGNNGKLTKASQRKVKHVEDSRGANEESCKKIKLDEKAMAPCDGKLPKVPPSQSQSMAEKVDGQEVTRRPDVDRRTWFKGFPWEDRIQAAHEQGTLVLLQNLDPAYTSAQVEDILWHGFKESCTAKMIQRTANSSPHYGQALVILKTREAAQKVVRELDKRCLLLSNGRPLVGSFGTPCSSEKKAPFFGHLTIEKLRHQNAREMKEAISTSHCSQPNTIEYDMAMEWCLQQERSDLLWRNLYKQQGKELRKLKAELKLKPAHKKK</sequence>
<evidence type="ECO:0000256" key="1">
    <source>
        <dbReference type="SAM" id="MobiDB-lite"/>
    </source>
</evidence>